<dbReference type="HOGENOM" id="CLU_007279_0_1_1"/>
<dbReference type="CDD" id="cd09917">
    <property type="entry name" value="F-box_SF"/>
    <property type="match status" value="1"/>
</dbReference>
<dbReference type="Proteomes" id="UP000027222">
    <property type="component" value="Unassembled WGS sequence"/>
</dbReference>
<sequence>MFLDLPLEVIVYILLHLNPQDLFACQLTAKYLNNIVRESVVVRYASALSAAKAENNMESNLPISEKLRELDAAEKSWAFVRPGFSKSVEVSETPCGVYDLTGGVYFLCNSTRTVLHCLKLPRKEGDELSWRMIESKKQIIDIGLCLYEHDLLVLVTTTPHRESIHEPMRHKIELEFLQFSTGEPHPQGRESCIHVMVCETELPSIGIEIVGDDLALTLSFSNELELNGRVFIYEWQTNILKASFLAPRNCYADILFLTENVVLLPNKDIGTLDIYRIPSTPTVASPIPCLTLCLPRLEFDHSLSGISSRAEPNPIGAASYARKKRQARNVDVDVGADRASDQERAFIPSAEDAMCVFDLYVEGLGFELDAAAGALFETRQPRQRLTFLVHRSAFVSLVDKYANSGIEEEEQKRNEKLSWADWGPPITRWFTSDGVSNHWITSSTGQRYARMEEDLIGSGVPLCVMDFNQANVRRMKKYLAKEIDGNEQSAEMDENDDIEPAVDQGQGVMQGERPNEAGSPSGSSATSALDPIGDLPPAQTPSQDHSEPTAATINSLTQQLFGGDHDFHLAPDEGDEDWETESTSSDNSMTFRTRWCPPSRFGHNRIWTSSEMEQLQTDVFSERVEGGLPYVGCASEELYTFDGVLLDEERVIGLKLGDSHRVESVDILYFG</sequence>
<keyword evidence="4" id="KW-1185">Reference proteome</keyword>
<feature type="compositionally biased region" description="Polar residues" evidence="1">
    <location>
        <begin position="581"/>
        <end position="591"/>
    </location>
</feature>
<organism evidence="3 4">
    <name type="scientific">Galerina marginata (strain CBS 339.88)</name>
    <dbReference type="NCBI Taxonomy" id="685588"/>
    <lineage>
        <taxon>Eukaryota</taxon>
        <taxon>Fungi</taxon>
        <taxon>Dikarya</taxon>
        <taxon>Basidiomycota</taxon>
        <taxon>Agaricomycotina</taxon>
        <taxon>Agaricomycetes</taxon>
        <taxon>Agaricomycetidae</taxon>
        <taxon>Agaricales</taxon>
        <taxon>Agaricineae</taxon>
        <taxon>Strophariaceae</taxon>
        <taxon>Galerina</taxon>
    </lineage>
</organism>
<dbReference type="InterPro" id="IPR036047">
    <property type="entry name" value="F-box-like_dom_sf"/>
</dbReference>
<dbReference type="PROSITE" id="PS50181">
    <property type="entry name" value="FBOX"/>
    <property type="match status" value="1"/>
</dbReference>
<feature type="region of interest" description="Disordered" evidence="1">
    <location>
        <begin position="568"/>
        <end position="591"/>
    </location>
</feature>
<dbReference type="OrthoDB" id="2751409at2759"/>
<proteinExistence type="predicted"/>
<gene>
    <name evidence="3" type="ORF">GALMADRAFT_251981</name>
</gene>
<dbReference type="EMBL" id="KL142386">
    <property type="protein sequence ID" value="KDR73363.1"/>
    <property type="molecule type" value="Genomic_DNA"/>
</dbReference>
<evidence type="ECO:0000313" key="3">
    <source>
        <dbReference type="EMBL" id="KDR73363.1"/>
    </source>
</evidence>
<dbReference type="SMART" id="SM00256">
    <property type="entry name" value="FBOX"/>
    <property type="match status" value="1"/>
</dbReference>
<dbReference type="AlphaFoldDB" id="A0A067T2W0"/>
<feature type="domain" description="F-box" evidence="2">
    <location>
        <begin position="1"/>
        <end position="45"/>
    </location>
</feature>
<dbReference type="InterPro" id="IPR001810">
    <property type="entry name" value="F-box_dom"/>
</dbReference>
<accession>A0A067T2W0</accession>
<dbReference type="SUPFAM" id="SSF81383">
    <property type="entry name" value="F-box domain"/>
    <property type="match status" value="1"/>
</dbReference>
<name>A0A067T2W0_GALM3</name>
<feature type="compositionally biased region" description="Low complexity" evidence="1">
    <location>
        <begin position="517"/>
        <end position="528"/>
    </location>
</feature>
<dbReference type="Pfam" id="PF12937">
    <property type="entry name" value="F-box-like"/>
    <property type="match status" value="1"/>
</dbReference>
<reference evidence="4" key="1">
    <citation type="journal article" date="2014" name="Proc. Natl. Acad. Sci. U.S.A.">
        <title>Extensive sampling of basidiomycete genomes demonstrates inadequacy of the white-rot/brown-rot paradigm for wood decay fungi.</title>
        <authorList>
            <person name="Riley R."/>
            <person name="Salamov A.A."/>
            <person name="Brown D.W."/>
            <person name="Nagy L.G."/>
            <person name="Floudas D."/>
            <person name="Held B.W."/>
            <person name="Levasseur A."/>
            <person name="Lombard V."/>
            <person name="Morin E."/>
            <person name="Otillar R."/>
            <person name="Lindquist E.A."/>
            <person name="Sun H."/>
            <person name="LaButti K.M."/>
            <person name="Schmutz J."/>
            <person name="Jabbour D."/>
            <person name="Luo H."/>
            <person name="Baker S.E."/>
            <person name="Pisabarro A.G."/>
            <person name="Walton J.D."/>
            <person name="Blanchette R.A."/>
            <person name="Henrissat B."/>
            <person name="Martin F."/>
            <person name="Cullen D."/>
            <person name="Hibbett D.S."/>
            <person name="Grigoriev I.V."/>
        </authorList>
    </citation>
    <scope>NUCLEOTIDE SEQUENCE [LARGE SCALE GENOMIC DNA]</scope>
    <source>
        <strain evidence="4">CBS 339.88</strain>
    </source>
</reference>
<protein>
    <recommendedName>
        <fullName evidence="2">F-box domain-containing protein</fullName>
    </recommendedName>
</protein>
<evidence type="ECO:0000256" key="1">
    <source>
        <dbReference type="SAM" id="MobiDB-lite"/>
    </source>
</evidence>
<evidence type="ECO:0000313" key="4">
    <source>
        <dbReference type="Proteomes" id="UP000027222"/>
    </source>
</evidence>
<feature type="region of interest" description="Disordered" evidence="1">
    <location>
        <begin position="507"/>
        <end position="549"/>
    </location>
</feature>
<evidence type="ECO:0000259" key="2">
    <source>
        <dbReference type="PROSITE" id="PS50181"/>
    </source>
</evidence>